<comment type="caution">
    <text evidence="1">The sequence shown here is derived from an EMBL/GenBank/DDBJ whole genome shotgun (WGS) entry which is preliminary data.</text>
</comment>
<dbReference type="EMBL" id="JAVDTH010000004">
    <property type="protein sequence ID" value="MDR6711518.1"/>
    <property type="molecule type" value="Genomic_DNA"/>
</dbReference>
<protein>
    <submittedName>
        <fullName evidence="1">Uncharacterized protein</fullName>
    </submittedName>
</protein>
<name>A0ACC6JZB0_9PSED</name>
<dbReference type="Proteomes" id="UP001259587">
    <property type="component" value="Unassembled WGS sequence"/>
</dbReference>
<accession>A0ACC6JZB0</accession>
<evidence type="ECO:0000313" key="1">
    <source>
        <dbReference type="EMBL" id="MDR6711518.1"/>
    </source>
</evidence>
<keyword evidence="2" id="KW-1185">Reference proteome</keyword>
<gene>
    <name evidence="1" type="ORF">J2W83_001112</name>
</gene>
<reference evidence="1" key="1">
    <citation type="submission" date="2023-07" db="EMBL/GenBank/DDBJ databases">
        <title>Sorghum-associated microbial communities from plants grown in Nebraska, USA.</title>
        <authorList>
            <person name="Schachtman D."/>
        </authorList>
    </citation>
    <scope>NUCLEOTIDE SEQUENCE</scope>
    <source>
        <strain evidence="1">BE56</strain>
    </source>
</reference>
<organism evidence="1 2">
    <name type="scientific">Pseudomonas hunanensis</name>
    <dbReference type="NCBI Taxonomy" id="1247546"/>
    <lineage>
        <taxon>Bacteria</taxon>
        <taxon>Pseudomonadati</taxon>
        <taxon>Pseudomonadota</taxon>
        <taxon>Gammaproteobacteria</taxon>
        <taxon>Pseudomonadales</taxon>
        <taxon>Pseudomonadaceae</taxon>
        <taxon>Pseudomonas</taxon>
    </lineage>
</organism>
<evidence type="ECO:0000313" key="2">
    <source>
        <dbReference type="Proteomes" id="UP001259587"/>
    </source>
</evidence>
<sequence length="149" mass="15530">MAVMSIALVTSAAVAGELARTEQLKAFKAAGFGTGSSECEQEEAGSYTPATIELVRDINDDGRPDALITEGSVACYGVAGSGFYLVSQQADADWKLLASGSGVIEFLPEKGADGWPDIQIGGPGTCFAVQRYDGKAYQFHHRAGSGCDE</sequence>
<proteinExistence type="predicted"/>